<dbReference type="Proteomes" id="UP000199627">
    <property type="component" value="Unassembled WGS sequence"/>
</dbReference>
<keyword evidence="2 3" id="KW-0479">Metal-binding</keyword>
<dbReference type="GO" id="GO:0046872">
    <property type="term" value="F:metal ion binding"/>
    <property type="evidence" value="ECO:0007669"/>
    <property type="project" value="UniProtKB-KW"/>
</dbReference>
<dbReference type="Pfam" id="PF05163">
    <property type="entry name" value="DinB"/>
    <property type="match status" value="1"/>
</dbReference>
<gene>
    <name evidence="4" type="ORF">SAMN05421664_1337</name>
</gene>
<feature type="binding site" evidence="3">
    <location>
        <position position="135"/>
    </location>
    <ligand>
        <name>a divalent metal cation</name>
        <dbReference type="ChEBI" id="CHEBI:60240"/>
    </ligand>
</feature>
<evidence type="ECO:0000256" key="1">
    <source>
        <dbReference type="ARBA" id="ARBA00008635"/>
    </source>
</evidence>
<feature type="binding site" evidence="3">
    <location>
        <position position="47"/>
    </location>
    <ligand>
        <name>a divalent metal cation</name>
        <dbReference type="ChEBI" id="CHEBI:60240"/>
    </ligand>
</feature>
<proteinExistence type="inferred from homology"/>
<evidence type="ECO:0000313" key="4">
    <source>
        <dbReference type="EMBL" id="SDQ36757.1"/>
    </source>
</evidence>
<dbReference type="InterPro" id="IPR034660">
    <property type="entry name" value="DinB/YfiT-like"/>
</dbReference>
<feature type="binding site" evidence="3">
    <location>
        <position position="139"/>
    </location>
    <ligand>
        <name>a divalent metal cation</name>
        <dbReference type="ChEBI" id="CHEBI:60240"/>
    </ligand>
</feature>
<organism evidence="4 5">
    <name type="scientific">Chryseobacterium soldanellicola</name>
    <dbReference type="NCBI Taxonomy" id="311333"/>
    <lineage>
        <taxon>Bacteria</taxon>
        <taxon>Pseudomonadati</taxon>
        <taxon>Bacteroidota</taxon>
        <taxon>Flavobacteriia</taxon>
        <taxon>Flavobacteriales</taxon>
        <taxon>Weeksellaceae</taxon>
        <taxon>Chryseobacterium group</taxon>
        <taxon>Chryseobacterium</taxon>
    </lineage>
</organism>
<evidence type="ECO:0000256" key="2">
    <source>
        <dbReference type="ARBA" id="ARBA00022723"/>
    </source>
</evidence>
<reference evidence="5" key="1">
    <citation type="submission" date="2016-10" db="EMBL/GenBank/DDBJ databases">
        <authorList>
            <person name="Varghese N."/>
            <person name="Submissions S."/>
        </authorList>
    </citation>
    <scope>NUCLEOTIDE SEQUENCE [LARGE SCALE GENOMIC DNA]</scope>
    <source>
        <strain evidence="5">DSM 17072</strain>
    </source>
</reference>
<dbReference type="EMBL" id="FNKL01000002">
    <property type="protein sequence ID" value="SDQ36757.1"/>
    <property type="molecule type" value="Genomic_DNA"/>
</dbReference>
<keyword evidence="5" id="KW-1185">Reference proteome</keyword>
<name>A0A1H1AAU4_9FLAO</name>
<dbReference type="Gene3D" id="1.20.120.450">
    <property type="entry name" value="dinb family like domain"/>
    <property type="match status" value="1"/>
</dbReference>
<dbReference type="AlphaFoldDB" id="A0A1H1AAU4"/>
<dbReference type="SUPFAM" id="SSF109854">
    <property type="entry name" value="DinB/YfiT-like putative metalloenzymes"/>
    <property type="match status" value="1"/>
</dbReference>
<accession>A0A1H1AAU4</accession>
<sequence>MTMNQALISELQMEAASTFKILERVPADKFDWAPHEKSMNLCRLSTHIADLPNWAERIFKLDEVDLAVTKYQPPTQATTTEELLDIHKKAVENCVSLLKETSDAKLMEIWTLRTGDQIMLQLPRVAVLRSMCFSHLYHHRGQLSVFLRLLDVKIPGMYGPSADELI</sequence>
<evidence type="ECO:0000256" key="3">
    <source>
        <dbReference type="PIRSR" id="PIRSR607837-1"/>
    </source>
</evidence>
<dbReference type="OrthoDB" id="119432at2"/>
<evidence type="ECO:0000313" key="5">
    <source>
        <dbReference type="Proteomes" id="UP000199627"/>
    </source>
</evidence>
<comment type="similarity">
    <text evidence="1">Belongs to the DinB family.</text>
</comment>
<protein>
    <submittedName>
        <fullName evidence="4">Uncharacterized damage-inducible protein DinB (Forms a four-helix bundle)</fullName>
    </submittedName>
</protein>
<dbReference type="InterPro" id="IPR007837">
    <property type="entry name" value="DinB"/>
</dbReference>